<dbReference type="AlphaFoldDB" id="A0A6I6JII6"/>
<evidence type="ECO:0000259" key="4">
    <source>
        <dbReference type="Pfam" id="PF00149"/>
    </source>
</evidence>
<dbReference type="GO" id="GO:0046872">
    <property type="term" value="F:metal ion binding"/>
    <property type="evidence" value="ECO:0007669"/>
    <property type="project" value="UniProtKB-KW"/>
</dbReference>
<organism evidence="5 6">
    <name type="scientific">Pseudodesulfovibrio cashew</name>
    <dbReference type="NCBI Taxonomy" id="2678688"/>
    <lineage>
        <taxon>Bacteria</taxon>
        <taxon>Pseudomonadati</taxon>
        <taxon>Thermodesulfobacteriota</taxon>
        <taxon>Desulfovibrionia</taxon>
        <taxon>Desulfovibrionales</taxon>
        <taxon>Desulfovibrionaceae</taxon>
    </lineage>
</organism>
<feature type="domain" description="Calcineurin-like phosphoesterase" evidence="4">
    <location>
        <begin position="172"/>
        <end position="339"/>
    </location>
</feature>
<dbReference type="KEGG" id="psel:GM415_08755"/>
<evidence type="ECO:0000256" key="1">
    <source>
        <dbReference type="ARBA" id="ARBA00022723"/>
    </source>
</evidence>
<keyword evidence="3" id="KW-0472">Membrane</keyword>
<keyword evidence="6" id="KW-1185">Reference proteome</keyword>
<sequence>MLMWLTIVLTVATLLTCYLGWRLINPAPLTRKWKLVGWALVAVLLFGQWLIRFLGRGALEGELMNLVQWVGYIFLGLVSILVVLMLARDFPILVKRVMTVLETLFGHRSRRPYFIRPNRERRRFLLNASNAVILTATMPITGYGIFEARRTPSVIHNDLPVPDLPEGLDGFTIAQITDTHIGPTIRGEWLQRVVNEVNALSPDMIVHTGDMVDGTVAALNGAVGSLGELKAPYGTWFCTGNHEYYSGVQPWLRKIRELGMTPLNNEHRLIDTGRGRILLGGVTDIRGGSVYPSHKSSPTQAMADAPEHDVSILLAHQPRSVFEASKAGFNIQLSGHTHGGQYFPYTLAIHLFQPYVRGLHLHENTLLYVSMGTGYWGPPVRLGTEPEITLHTLRRV</sequence>
<name>A0A6I6JII6_9BACT</name>
<accession>A0A6I6JII6</accession>
<evidence type="ECO:0000256" key="2">
    <source>
        <dbReference type="ARBA" id="ARBA00022801"/>
    </source>
</evidence>
<keyword evidence="2" id="KW-0378">Hydrolase</keyword>
<evidence type="ECO:0000313" key="6">
    <source>
        <dbReference type="Proteomes" id="UP000428328"/>
    </source>
</evidence>
<gene>
    <name evidence="5" type="ORF">GM415_08755</name>
</gene>
<keyword evidence="1" id="KW-0479">Metal-binding</keyword>
<dbReference type="EMBL" id="CP046400">
    <property type="protein sequence ID" value="QGY40213.1"/>
    <property type="molecule type" value="Genomic_DNA"/>
</dbReference>
<dbReference type="InterPro" id="IPR051158">
    <property type="entry name" value="Metallophosphoesterase_sf"/>
</dbReference>
<proteinExistence type="predicted"/>
<dbReference type="RefSeq" id="WP_158947436.1">
    <property type="nucleotide sequence ID" value="NZ_CP046400.1"/>
</dbReference>
<dbReference type="Pfam" id="PF00149">
    <property type="entry name" value="Metallophos"/>
    <property type="match status" value="1"/>
</dbReference>
<dbReference type="Proteomes" id="UP000428328">
    <property type="component" value="Chromosome"/>
</dbReference>
<feature type="transmembrane region" description="Helical" evidence="3">
    <location>
        <begin position="66"/>
        <end position="87"/>
    </location>
</feature>
<dbReference type="GO" id="GO:0016020">
    <property type="term" value="C:membrane"/>
    <property type="evidence" value="ECO:0007669"/>
    <property type="project" value="GOC"/>
</dbReference>
<reference evidence="5 6" key="1">
    <citation type="submission" date="2019-11" db="EMBL/GenBank/DDBJ databases">
        <authorList>
            <person name="Zheng R.K."/>
            <person name="Sun C.M."/>
        </authorList>
    </citation>
    <scope>NUCLEOTIDE SEQUENCE [LARGE SCALE GENOMIC DNA]</scope>
    <source>
        <strain evidence="5 6">SRB007</strain>
    </source>
</reference>
<dbReference type="Gene3D" id="3.60.21.10">
    <property type="match status" value="1"/>
</dbReference>
<dbReference type="GO" id="GO:0008758">
    <property type="term" value="F:UDP-2,3-diacylglucosamine hydrolase activity"/>
    <property type="evidence" value="ECO:0007669"/>
    <property type="project" value="TreeGrafter"/>
</dbReference>
<dbReference type="PANTHER" id="PTHR31302:SF31">
    <property type="entry name" value="PHOSPHODIESTERASE YAEI"/>
    <property type="match status" value="1"/>
</dbReference>
<keyword evidence="3" id="KW-0812">Transmembrane</keyword>
<dbReference type="CDD" id="cd07385">
    <property type="entry name" value="MPP_YkuE_C"/>
    <property type="match status" value="1"/>
</dbReference>
<dbReference type="InterPro" id="IPR004843">
    <property type="entry name" value="Calcineurin-like_PHP"/>
</dbReference>
<dbReference type="GO" id="GO:0009245">
    <property type="term" value="P:lipid A biosynthetic process"/>
    <property type="evidence" value="ECO:0007669"/>
    <property type="project" value="TreeGrafter"/>
</dbReference>
<dbReference type="PANTHER" id="PTHR31302">
    <property type="entry name" value="TRANSMEMBRANE PROTEIN WITH METALLOPHOSPHOESTERASE DOMAIN-RELATED"/>
    <property type="match status" value="1"/>
</dbReference>
<feature type="transmembrane region" description="Helical" evidence="3">
    <location>
        <begin position="36"/>
        <end position="54"/>
    </location>
</feature>
<feature type="transmembrane region" description="Helical" evidence="3">
    <location>
        <begin position="6"/>
        <end position="24"/>
    </location>
</feature>
<feature type="transmembrane region" description="Helical" evidence="3">
    <location>
        <begin position="124"/>
        <end position="146"/>
    </location>
</feature>
<keyword evidence="3" id="KW-1133">Transmembrane helix</keyword>
<protein>
    <submittedName>
        <fullName evidence="5">Metallophosphoesterase</fullName>
    </submittedName>
</protein>
<dbReference type="SUPFAM" id="SSF56300">
    <property type="entry name" value="Metallo-dependent phosphatases"/>
    <property type="match status" value="1"/>
</dbReference>
<evidence type="ECO:0000256" key="3">
    <source>
        <dbReference type="SAM" id="Phobius"/>
    </source>
</evidence>
<evidence type="ECO:0000313" key="5">
    <source>
        <dbReference type="EMBL" id="QGY40213.1"/>
    </source>
</evidence>
<dbReference type="InterPro" id="IPR029052">
    <property type="entry name" value="Metallo-depent_PP-like"/>
</dbReference>